<dbReference type="EMBL" id="BTSX01000004">
    <property type="protein sequence ID" value="GMS97644.1"/>
    <property type="molecule type" value="Genomic_DNA"/>
</dbReference>
<comment type="caution">
    <text evidence="1">The sequence shown here is derived from an EMBL/GenBank/DDBJ whole genome shotgun (WGS) entry which is preliminary data.</text>
</comment>
<name>A0AAV5TUH3_9BILA</name>
<gene>
    <name evidence="1" type="ORF">PENTCL1PPCAC_19819</name>
</gene>
<dbReference type="AlphaFoldDB" id="A0AAV5TUH3"/>
<evidence type="ECO:0000313" key="2">
    <source>
        <dbReference type="Proteomes" id="UP001432027"/>
    </source>
</evidence>
<reference evidence="1" key="1">
    <citation type="submission" date="2023-10" db="EMBL/GenBank/DDBJ databases">
        <title>Genome assembly of Pristionchus species.</title>
        <authorList>
            <person name="Yoshida K."/>
            <person name="Sommer R.J."/>
        </authorList>
    </citation>
    <scope>NUCLEOTIDE SEQUENCE</scope>
    <source>
        <strain evidence="1">RS0144</strain>
    </source>
</reference>
<keyword evidence="2" id="KW-1185">Reference proteome</keyword>
<organism evidence="1 2">
    <name type="scientific">Pristionchus entomophagus</name>
    <dbReference type="NCBI Taxonomy" id="358040"/>
    <lineage>
        <taxon>Eukaryota</taxon>
        <taxon>Metazoa</taxon>
        <taxon>Ecdysozoa</taxon>
        <taxon>Nematoda</taxon>
        <taxon>Chromadorea</taxon>
        <taxon>Rhabditida</taxon>
        <taxon>Rhabditina</taxon>
        <taxon>Diplogasteromorpha</taxon>
        <taxon>Diplogasteroidea</taxon>
        <taxon>Neodiplogasteridae</taxon>
        <taxon>Pristionchus</taxon>
    </lineage>
</organism>
<proteinExistence type="predicted"/>
<sequence>MVNILLSGDGSCSLLSRQRDLLLSLHCRHHRVILREMRTTVRTEASRRRSSLVVTSIRSTSRSTARRTTRWCTMPCGRNRLST</sequence>
<dbReference type="Proteomes" id="UP001432027">
    <property type="component" value="Unassembled WGS sequence"/>
</dbReference>
<accession>A0AAV5TUH3</accession>
<evidence type="ECO:0000313" key="1">
    <source>
        <dbReference type="EMBL" id="GMS97644.1"/>
    </source>
</evidence>
<protein>
    <submittedName>
        <fullName evidence="1">Uncharacterized protein</fullName>
    </submittedName>
</protein>